<protein>
    <submittedName>
        <fullName evidence="2">Uncharacterized protein</fullName>
    </submittedName>
</protein>
<feature type="compositionally biased region" description="Polar residues" evidence="1">
    <location>
        <begin position="87"/>
        <end position="103"/>
    </location>
</feature>
<name>A0A9W8ZQT7_9AGAR</name>
<reference evidence="2" key="2">
    <citation type="journal article" date="2023" name="Proc. Natl. Acad. Sci. U.S.A.">
        <title>A global phylogenomic analysis of the shiitake genus Lentinula.</title>
        <authorList>
            <person name="Sierra-Patev S."/>
            <person name="Min B."/>
            <person name="Naranjo-Ortiz M."/>
            <person name="Looney B."/>
            <person name="Konkel Z."/>
            <person name="Slot J.C."/>
            <person name="Sakamoto Y."/>
            <person name="Steenwyk J.L."/>
            <person name="Rokas A."/>
            <person name="Carro J."/>
            <person name="Camarero S."/>
            <person name="Ferreira P."/>
            <person name="Molpeceres G."/>
            <person name="Ruiz-Duenas F.J."/>
            <person name="Serrano A."/>
            <person name="Henrissat B."/>
            <person name="Drula E."/>
            <person name="Hughes K.W."/>
            <person name="Mata J.L."/>
            <person name="Ishikawa N.K."/>
            <person name="Vargas-Isla R."/>
            <person name="Ushijima S."/>
            <person name="Smith C.A."/>
            <person name="Donoghue J."/>
            <person name="Ahrendt S."/>
            <person name="Andreopoulos W."/>
            <person name="He G."/>
            <person name="LaButti K."/>
            <person name="Lipzen A."/>
            <person name="Ng V."/>
            <person name="Riley R."/>
            <person name="Sandor L."/>
            <person name="Barry K."/>
            <person name="Martinez A.T."/>
            <person name="Xiao Y."/>
            <person name="Gibbons J.G."/>
            <person name="Terashima K."/>
            <person name="Grigoriev I.V."/>
            <person name="Hibbett D."/>
        </authorList>
    </citation>
    <scope>NUCLEOTIDE SEQUENCE</scope>
    <source>
        <strain evidence="2">Sp2 HRB7682 ss15</strain>
    </source>
</reference>
<organism evidence="2 3">
    <name type="scientific">Lentinula lateritia</name>
    <dbReference type="NCBI Taxonomy" id="40482"/>
    <lineage>
        <taxon>Eukaryota</taxon>
        <taxon>Fungi</taxon>
        <taxon>Dikarya</taxon>
        <taxon>Basidiomycota</taxon>
        <taxon>Agaricomycotina</taxon>
        <taxon>Agaricomycetes</taxon>
        <taxon>Agaricomycetidae</taxon>
        <taxon>Agaricales</taxon>
        <taxon>Marasmiineae</taxon>
        <taxon>Omphalotaceae</taxon>
        <taxon>Lentinula</taxon>
    </lineage>
</organism>
<dbReference type="Proteomes" id="UP001150238">
    <property type="component" value="Unassembled WGS sequence"/>
</dbReference>
<feature type="region of interest" description="Disordered" evidence="1">
    <location>
        <begin position="61"/>
        <end position="147"/>
    </location>
</feature>
<evidence type="ECO:0000313" key="2">
    <source>
        <dbReference type="EMBL" id="KAJ4463660.1"/>
    </source>
</evidence>
<gene>
    <name evidence="2" type="ORF">C8J55DRAFT_531380</name>
</gene>
<reference evidence="2" key="1">
    <citation type="submission" date="2022-08" db="EMBL/GenBank/DDBJ databases">
        <authorList>
            <consortium name="DOE Joint Genome Institute"/>
            <person name="Min B."/>
            <person name="Riley R."/>
            <person name="Sierra-Patev S."/>
            <person name="Naranjo-Ortiz M."/>
            <person name="Looney B."/>
            <person name="Konkel Z."/>
            <person name="Slot J.C."/>
            <person name="Sakamoto Y."/>
            <person name="Steenwyk J.L."/>
            <person name="Rokas A."/>
            <person name="Carro J."/>
            <person name="Camarero S."/>
            <person name="Ferreira P."/>
            <person name="Molpeceres G."/>
            <person name="Ruiz-Duenas F.J."/>
            <person name="Serrano A."/>
            <person name="Henrissat B."/>
            <person name="Drula E."/>
            <person name="Hughes K.W."/>
            <person name="Mata J.L."/>
            <person name="Ishikawa N.K."/>
            <person name="Vargas-Isla R."/>
            <person name="Ushijima S."/>
            <person name="Smith C.A."/>
            <person name="Ahrendt S."/>
            <person name="Andreopoulos W."/>
            <person name="He G."/>
            <person name="Labutti K."/>
            <person name="Lipzen A."/>
            <person name="Ng V."/>
            <person name="Sandor L."/>
            <person name="Barry K."/>
            <person name="Martinez A.T."/>
            <person name="Xiao Y."/>
            <person name="Gibbons J.G."/>
            <person name="Terashima K."/>
            <person name="Hibbett D.S."/>
            <person name="Grigoriev I.V."/>
        </authorList>
    </citation>
    <scope>NUCLEOTIDE SEQUENCE</scope>
    <source>
        <strain evidence="2">Sp2 HRB7682 ss15</strain>
    </source>
</reference>
<feature type="compositionally biased region" description="Low complexity" evidence="1">
    <location>
        <begin position="61"/>
        <end position="75"/>
    </location>
</feature>
<comment type="caution">
    <text evidence="2">The sequence shown here is derived from an EMBL/GenBank/DDBJ whole genome shotgun (WGS) entry which is preliminary data.</text>
</comment>
<feature type="compositionally biased region" description="Basic residues" evidence="1">
    <location>
        <begin position="124"/>
        <end position="135"/>
    </location>
</feature>
<accession>A0A9W8ZQT7</accession>
<evidence type="ECO:0000256" key="1">
    <source>
        <dbReference type="SAM" id="MobiDB-lite"/>
    </source>
</evidence>
<dbReference type="AlphaFoldDB" id="A0A9W8ZQT7"/>
<proteinExistence type="predicted"/>
<evidence type="ECO:0000313" key="3">
    <source>
        <dbReference type="Proteomes" id="UP001150238"/>
    </source>
</evidence>
<sequence>MAPSFMRKTRSGCSFLEILAADNPEDIAVLQLDFAVDMDSLARQAVDDADSPEGEELLLPSLASESVSSSPTVSEDGSRPLKAPEPATSTTTPLKRAQTSFPESPTKRVCISLDPEPLRPQSARNRRRAQRRVAKKEKNGHPRGSGRAFQQFVLNAEPIKTELDSEGLPIAEGGWVATNCSYYGAKVKRELEKMKALGFTHIPWKGRTPICAVDSQNRLVLVAAGGPNDPTYWDDAAKMSELMLKMGAETKWEPAEKHCRRGDFPSVAYGWSYGKGQPMPQRLGGKHQEMMADFISQPCVQRIASYQSASFSLWFPKAYGEFHQRNIQLKEKIPSFHGNIKGSVYSCCTANCGPNTWTHIHRDTMNSPGPCCAITSGGPYDPEKGGQLIVWDLKLIFDFPPGSTILLPSALFRHSNIPVQKGDKRVSFTQYTAGGIHRWLEYGGRTEECFELEDPEGYRRMLKERPERWRKVLDQFSTIEELKAGNIS</sequence>
<dbReference type="Gene3D" id="3.60.130.30">
    <property type="match status" value="1"/>
</dbReference>
<dbReference type="EMBL" id="JANVFS010000068">
    <property type="protein sequence ID" value="KAJ4463660.1"/>
    <property type="molecule type" value="Genomic_DNA"/>
</dbReference>